<gene>
    <name evidence="1" type="ORF">EV386_1504</name>
</gene>
<dbReference type="Proteomes" id="UP000293852">
    <property type="component" value="Unassembled WGS sequence"/>
</dbReference>
<reference evidence="1 2" key="1">
    <citation type="submission" date="2019-02" db="EMBL/GenBank/DDBJ databases">
        <title>Sequencing the genomes of 1000 actinobacteria strains.</title>
        <authorList>
            <person name="Klenk H.-P."/>
        </authorList>
    </citation>
    <scope>NUCLEOTIDE SEQUENCE [LARGE SCALE GENOMIC DNA]</scope>
    <source>
        <strain evidence="1 2">DSM 16932</strain>
    </source>
</reference>
<name>A0A4Q7M2M2_9MICO</name>
<proteinExistence type="predicted"/>
<dbReference type="EMBL" id="SGWX01000001">
    <property type="protein sequence ID" value="RZS61213.1"/>
    <property type="molecule type" value="Genomic_DNA"/>
</dbReference>
<dbReference type="AlphaFoldDB" id="A0A4Q7M2M2"/>
<evidence type="ECO:0000313" key="2">
    <source>
        <dbReference type="Proteomes" id="UP000293852"/>
    </source>
</evidence>
<keyword evidence="2" id="KW-1185">Reference proteome</keyword>
<organism evidence="1 2">
    <name type="scientific">Xylanimonas ulmi</name>
    <dbReference type="NCBI Taxonomy" id="228973"/>
    <lineage>
        <taxon>Bacteria</taxon>
        <taxon>Bacillati</taxon>
        <taxon>Actinomycetota</taxon>
        <taxon>Actinomycetes</taxon>
        <taxon>Micrococcales</taxon>
        <taxon>Promicromonosporaceae</taxon>
        <taxon>Xylanimonas</taxon>
    </lineage>
</organism>
<comment type="caution">
    <text evidence="1">The sequence shown here is derived from an EMBL/GenBank/DDBJ whole genome shotgun (WGS) entry which is preliminary data.</text>
</comment>
<dbReference type="RefSeq" id="WP_207216489.1">
    <property type="nucleotide sequence ID" value="NZ_SGWX01000001.1"/>
</dbReference>
<accession>A0A4Q7M2M2</accession>
<protein>
    <submittedName>
        <fullName evidence="1">Uncharacterized protein</fullName>
    </submittedName>
</protein>
<sequence>MTVTSHRGCAPEQWTGDINGRRFHFRERWGEWTLDLDIVRVPALRLAGVDDDGVGVYDDTATDTQGQLDDGGRLSTRRSAWLARAALEDILLSLVLARGVDPGRSASASATLTCIESLYCKVDPGLAASAQYAWHRLSEACHQHAYELEPAHGEIAHLIDHVDRLAARLAAV</sequence>
<evidence type="ECO:0000313" key="1">
    <source>
        <dbReference type="EMBL" id="RZS61213.1"/>
    </source>
</evidence>